<dbReference type="EMBL" id="KB706185">
    <property type="protein sequence ID" value="EMR68774.1"/>
    <property type="molecule type" value="Genomic_DNA"/>
</dbReference>
<evidence type="ECO:0000313" key="2">
    <source>
        <dbReference type="Proteomes" id="UP000012174"/>
    </source>
</evidence>
<keyword evidence="2" id="KW-1185">Reference proteome</keyword>
<dbReference type="OMA" id="ERCHMVG"/>
<sequence length="438" mass="48821">MSESLTIAITDIVGRWWTDREANLPQLMPLEKEEEDILRWVDSQVVCGNIAEYQHCLGSWRPDFLIEMDENGEEIYRITEINARFVFNGLMHLAYGQESLHQMLGQNSAFVTATDPEKVDASLPPPIHFPRSRIHCLLRYQVLQGAFSLFDPRYPLHLLKDAEAGIDIHMFIRAAEQRLGIKPRLITPADLRLLPDPHQASGYRLCCVVESTAAAGGCWTMVDERSGEVWEEIRQVGVELHQHELAGLGRELLRQVGLRCFNDLRTVLLVHDKRMLGVVRREVPRLQRRGVLTPAQARVLLAGIAETLLPASAPLGALLRAQPQRKDEYILKPIRGGKGQGIVFGDELSPAAWATAVQSMAAPGLVLRSAYVVQRRIVPVSYDMVLQDSVGRVRYPLVGTFHIVNGELLGLGIWRAGSGRIVAISSGGSWMCSVVVRA</sequence>
<name>M7SQN3_EUTLA</name>
<reference evidence="2" key="1">
    <citation type="journal article" date="2013" name="Genome Announc.">
        <title>Draft genome sequence of the grapevine dieback fungus Eutypa lata UCR-EL1.</title>
        <authorList>
            <person name="Blanco-Ulate B."/>
            <person name="Rolshausen P.E."/>
            <person name="Cantu D."/>
        </authorList>
    </citation>
    <scope>NUCLEOTIDE SEQUENCE [LARGE SCALE GENOMIC DNA]</scope>
    <source>
        <strain evidence="2">UCR-EL1</strain>
    </source>
</reference>
<proteinExistence type="predicted"/>
<organism evidence="1 2">
    <name type="scientific">Eutypa lata (strain UCR-EL1)</name>
    <name type="common">Grapevine dieback disease fungus</name>
    <name type="synonym">Eutypa armeniacae</name>
    <dbReference type="NCBI Taxonomy" id="1287681"/>
    <lineage>
        <taxon>Eukaryota</taxon>
        <taxon>Fungi</taxon>
        <taxon>Dikarya</taxon>
        <taxon>Ascomycota</taxon>
        <taxon>Pezizomycotina</taxon>
        <taxon>Sordariomycetes</taxon>
        <taxon>Xylariomycetidae</taxon>
        <taxon>Xylariales</taxon>
        <taxon>Diatrypaceae</taxon>
        <taxon>Eutypa</taxon>
    </lineage>
</organism>
<dbReference type="Proteomes" id="UP000012174">
    <property type="component" value="Unassembled WGS sequence"/>
</dbReference>
<dbReference type="eggNOG" id="ENOG502SM9H">
    <property type="taxonomic scope" value="Eukaryota"/>
</dbReference>
<dbReference type="OrthoDB" id="2117718at2759"/>
<dbReference type="AlphaFoldDB" id="M7SQN3"/>
<protein>
    <submittedName>
        <fullName evidence="1">Putative ser thr protein phosphatase family protein</fullName>
    </submittedName>
</protein>
<dbReference type="SUPFAM" id="SSF56059">
    <property type="entry name" value="Glutathione synthetase ATP-binding domain-like"/>
    <property type="match status" value="1"/>
</dbReference>
<accession>M7SQN3</accession>
<evidence type="ECO:0000313" key="1">
    <source>
        <dbReference type="EMBL" id="EMR68774.1"/>
    </source>
</evidence>
<dbReference type="KEGG" id="ela:UCREL1_4209"/>
<gene>
    <name evidence="1" type="ORF">UCREL1_4209</name>
</gene>
<dbReference type="HOGENOM" id="CLU_022205_1_0_1"/>